<keyword evidence="2" id="KW-1185">Reference proteome</keyword>
<dbReference type="RefSeq" id="WP_076375752.1">
    <property type="nucleotide sequence ID" value="NZ_AP017422.1"/>
</dbReference>
<dbReference type="EMBL" id="FTOR01000001">
    <property type="protein sequence ID" value="SIS70669.1"/>
    <property type="molecule type" value="Genomic_DNA"/>
</dbReference>
<evidence type="ECO:0000313" key="1">
    <source>
        <dbReference type="EMBL" id="SIS70669.1"/>
    </source>
</evidence>
<organism evidence="1 2">
    <name type="scientific">Filimonas lacunae</name>
    <dbReference type="NCBI Taxonomy" id="477680"/>
    <lineage>
        <taxon>Bacteria</taxon>
        <taxon>Pseudomonadati</taxon>
        <taxon>Bacteroidota</taxon>
        <taxon>Chitinophagia</taxon>
        <taxon>Chitinophagales</taxon>
        <taxon>Chitinophagaceae</taxon>
        <taxon>Filimonas</taxon>
    </lineage>
</organism>
<accession>A0A1N7LA40</accession>
<dbReference type="AlphaFoldDB" id="A0A1N7LA40"/>
<sequence length="116" mass="13561">MENILEVTARIKAMHFRNTTDVLTLRLHLLEMMTILSRHYQQVSNPVLRHHIQVTFYHLQKDYQESESTPVSFKSVKRSVLNTIDAFLLKADKLDTKTEYMPAIRGNKNTDFRAVA</sequence>
<proteinExistence type="predicted"/>
<dbReference type="OrthoDB" id="673442at2"/>
<name>A0A1N7LA40_9BACT</name>
<gene>
    <name evidence="1" type="ORF">SAMN05421788_101736</name>
</gene>
<evidence type="ECO:0000313" key="2">
    <source>
        <dbReference type="Proteomes" id="UP000186917"/>
    </source>
</evidence>
<dbReference type="Proteomes" id="UP000186917">
    <property type="component" value="Unassembled WGS sequence"/>
</dbReference>
<protein>
    <submittedName>
        <fullName evidence="1">Uncharacterized protein</fullName>
    </submittedName>
</protein>
<reference evidence="2" key="1">
    <citation type="submission" date="2017-01" db="EMBL/GenBank/DDBJ databases">
        <authorList>
            <person name="Varghese N."/>
            <person name="Submissions S."/>
        </authorList>
    </citation>
    <scope>NUCLEOTIDE SEQUENCE [LARGE SCALE GENOMIC DNA]</scope>
    <source>
        <strain evidence="2">DSM 21054</strain>
    </source>
</reference>